<reference evidence="2 3" key="1">
    <citation type="submission" date="2018-11" db="EMBL/GenBank/DDBJ databases">
        <authorList>
            <consortium name="Pathogen Informatics"/>
        </authorList>
    </citation>
    <scope>NUCLEOTIDE SEQUENCE [LARGE SCALE GENOMIC DNA]</scope>
</reference>
<dbReference type="Proteomes" id="UP000271889">
    <property type="component" value="Unassembled WGS sequence"/>
</dbReference>
<organism evidence="2 3">
    <name type="scientific">Cylicostephanus goldi</name>
    <name type="common">Nematode worm</name>
    <dbReference type="NCBI Taxonomy" id="71465"/>
    <lineage>
        <taxon>Eukaryota</taxon>
        <taxon>Metazoa</taxon>
        <taxon>Ecdysozoa</taxon>
        <taxon>Nematoda</taxon>
        <taxon>Chromadorea</taxon>
        <taxon>Rhabditida</taxon>
        <taxon>Rhabditina</taxon>
        <taxon>Rhabditomorpha</taxon>
        <taxon>Strongyloidea</taxon>
        <taxon>Strongylidae</taxon>
        <taxon>Cylicostephanus</taxon>
    </lineage>
</organism>
<proteinExistence type="predicted"/>
<evidence type="ECO:0000313" key="3">
    <source>
        <dbReference type="Proteomes" id="UP000271889"/>
    </source>
</evidence>
<dbReference type="AlphaFoldDB" id="A0A3P6SFY2"/>
<evidence type="ECO:0000256" key="1">
    <source>
        <dbReference type="SAM" id="MobiDB-lite"/>
    </source>
</evidence>
<dbReference type="EMBL" id="UYRV01024105">
    <property type="protein sequence ID" value="VDK74872.1"/>
    <property type="molecule type" value="Genomic_DNA"/>
</dbReference>
<feature type="compositionally biased region" description="Pro residues" evidence="1">
    <location>
        <begin position="1"/>
        <end position="10"/>
    </location>
</feature>
<feature type="non-terminal residue" evidence="2">
    <location>
        <position position="36"/>
    </location>
</feature>
<name>A0A3P6SFY2_CYLGO</name>
<protein>
    <submittedName>
        <fullName evidence="2">Uncharacterized protein</fullName>
    </submittedName>
</protein>
<gene>
    <name evidence="2" type="ORF">CGOC_LOCUS7081</name>
</gene>
<feature type="region of interest" description="Disordered" evidence="1">
    <location>
        <begin position="1"/>
        <end position="22"/>
    </location>
</feature>
<sequence>MFGEPTPPPRLGRVNADDGDVGMPIITDNDNCAYIT</sequence>
<accession>A0A3P6SFY2</accession>
<evidence type="ECO:0000313" key="2">
    <source>
        <dbReference type="EMBL" id="VDK74872.1"/>
    </source>
</evidence>
<keyword evidence="3" id="KW-1185">Reference proteome</keyword>